<sequence length="352" mass="38609">MSYMAHEDLDWQSHFAQCEASEDILVLDPEASAMPFTDLCPNPLDFDLNLDAHLYRETLTSASSFPDGATPTTAFAFPFNYESPTLDDSSDSMLNCPTLNYLSDHFPAQPPPTPPFAVPESGPMLWPTPPPAAATSCYAQQRPSCIVTATKSLRLLHVPEANCRSRQSGSRDNHTLNGAGQPRMSGSVLKCNKDAGMSVCRMLQCTCSLRPQNQLILGIICSKLIAWYRAMIQTYFVDCHGLNGVPEDMSEKVIHQLVTIGDHSVDDQRLGLIIQAQVTLRELHHMQRLVEILSARMQETANPIPSPASEIEAGTRFLSATVPEVAHDKLVANLLRDVHAAKADLLTASQVL</sequence>
<proteinExistence type="predicted"/>
<comment type="caution">
    <text evidence="7">The sequence shown here is derived from an EMBL/GenBank/DDBJ whole genome shotgun (WGS) entry which is preliminary data.</text>
</comment>
<dbReference type="GO" id="GO:0003677">
    <property type="term" value="F:DNA binding"/>
    <property type="evidence" value="ECO:0007669"/>
    <property type="project" value="UniProtKB-KW"/>
</dbReference>
<evidence type="ECO:0000256" key="2">
    <source>
        <dbReference type="ARBA" id="ARBA00023015"/>
    </source>
</evidence>
<evidence type="ECO:0000256" key="5">
    <source>
        <dbReference type="ARBA" id="ARBA00023242"/>
    </source>
</evidence>
<evidence type="ECO:0000256" key="1">
    <source>
        <dbReference type="ARBA" id="ARBA00022723"/>
    </source>
</evidence>
<dbReference type="InterPro" id="IPR013700">
    <property type="entry name" value="AflR"/>
</dbReference>
<dbReference type="GO" id="GO:0045122">
    <property type="term" value="P:aflatoxin biosynthetic process"/>
    <property type="evidence" value="ECO:0007669"/>
    <property type="project" value="InterPro"/>
</dbReference>
<dbReference type="GO" id="GO:0046872">
    <property type="term" value="F:metal ion binding"/>
    <property type="evidence" value="ECO:0007669"/>
    <property type="project" value="UniProtKB-KW"/>
</dbReference>
<evidence type="ECO:0000256" key="4">
    <source>
        <dbReference type="ARBA" id="ARBA00023163"/>
    </source>
</evidence>
<evidence type="ECO:0000256" key="3">
    <source>
        <dbReference type="ARBA" id="ARBA00023125"/>
    </source>
</evidence>
<dbReference type="Pfam" id="PF08493">
    <property type="entry name" value="AflR"/>
    <property type="match status" value="1"/>
</dbReference>
<dbReference type="GO" id="GO:0005634">
    <property type="term" value="C:nucleus"/>
    <property type="evidence" value="ECO:0007669"/>
    <property type="project" value="InterPro"/>
</dbReference>
<evidence type="ECO:0000313" key="7">
    <source>
        <dbReference type="EMBL" id="CAG8374992.1"/>
    </source>
</evidence>
<evidence type="ECO:0000313" key="8">
    <source>
        <dbReference type="Proteomes" id="UP001152592"/>
    </source>
</evidence>
<evidence type="ECO:0000259" key="6">
    <source>
        <dbReference type="Pfam" id="PF08493"/>
    </source>
</evidence>
<dbReference type="GO" id="GO:0006355">
    <property type="term" value="P:regulation of DNA-templated transcription"/>
    <property type="evidence" value="ECO:0007669"/>
    <property type="project" value="InterPro"/>
</dbReference>
<dbReference type="EMBL" id="CAJVPD010000230">
    <property type="protein sequence ID" value="CAG8374992.1"/>
    <property type="molecule type" value="Genomic_DNA"/>
</dbReference>
<organism evidence="7 8">
    <name type="scientific">Penicillium salamii</name>
    <dbReference type="NCBI Taxonomy" id="1612424"/>
    <lineage>
        <taxon>Eukaryota</taxon>
        <taxon>Fungi</taxon>
        <taxon>Dikarya</taxon>
        <taxon>Ascomycota</taxon>
        <taxon>Pezizomycotina</taxon>
        <taxon>Eurotiomycetes</taxon>
        <taxon>Eurotiomycetidae</taxon>
        <taxon>Eurotiales</taxon>
        <taxon>Aspergillaceae</taxon>
        <taxon>Penicillium</taxon>
    </lineage>
</organism>
<keyword evidence="4" id="KW-0804">Transcription</keyword>
<keyword evidence="2" id="KW-0805">Transcription regulation</keyword>
<reference evidence="7" key="1">
    <citation type="submission" date="2021-07" db="EMBL/GenBank/DDBJ databases">
        <authorList>
            <person name="Branca A.L. A."/>
        </authorList>
    </citation>
    <scope>NUCLEOTIDE SEQUENCE</scope>
</reference>
<feature type="domain" description="Aflatoxin regulatory protein" evidence="6">
    <location>
        <begin position="144"/>
        <end position="235"/>
    </location>
</feature>
<keyword evidence="3" id="KW-0238">DNA-binding</keyword>
<dbReference type="Proteomes" id="UP001152592">
    <property type="component" value="Unassembled WGS sequence"/>
</dbReference>
<dbReference type="AlphaFoldDB" id="A0A9W4NIU1"/>
<keyword evidence="1" id="KW-0479">Metal-binding</keyword>
<gene>
    <name evidence="7" type="ORF">PSALAMII_LOCUS5059</name>
</gene>
<keyword evidence="5" id="KW-0539">Nucleus</keyword>
<dbReference type="OrthoDB" id="10021397at2759"/>
<accession>A0A9W4NIU1</accession>
<protein>
    <recommendedName>
        <fullName evidence="6">Aflatoxin regulatory protein domain-containing protein</fullName>
    </recommendedName>
</protein>
<name>A0A9W4NIU1_9EURO</name>